<name>A0A6C0BJL2_9ZZZZ</name>
<sequence>MVYSSKEDPHGEQLPGMTRVGVEPSESITPTIALCKVPTIPNRKAVLLATATITEGSIFTNGLFQNIILFYRMFEAMGWTPLLLVNEKPKKIEEVPEQIRRCRILTAEEILKQPMPVFAYIEIGMSIDPGVRKFLKMIGAKVCKLYLGNILNIDVETPIFYPDMNFAHHVVGEVDKVWVSPHYAQHDQYACSLNHVSLSVPETQVGAYVWDPTFLTNEGRRNITWRPTMPGEKEILVITEPNISFQKSAIVPLALIDRWYRKNKGWNGRVVVVNAPRIMQIPHFKQNFYDTLDIVKDGKVELAERKDIITTLNTYPNATFVCHQFNNEFNYMVLEMLWAGFPVLHNSKSWGDFGYYYPGSDLDTGGVMITAAREHHQDRLEVYKGHAQALAWKHSPYNPDVHVAWEKLLS</sequence>
<dbReference type="AlphaFoldDB" id="A0A6C0BJL2"/>
<evidence type="ECO:0000313" key="2">
    <source>
        <dbReference type="EMBL" id="QHS92202.1"/>
    </source>
</evidence>
<dbReference type="InterPro" id="IPR021234">
    <property type="entry name" value="DUF2827"/>
</dbReference>
<proteinExistence type="predicted"/>
<protein>
    <recommendedName>
        <fullName evidence="3">Glycosyltransferase</fullName>
    </recommendedName>
</protein>
<feature type="region of interest" description="Disordered" evidence="1">
    <location>
        <begin position="1"/>
        <end position="22"/>
    </location>
</feature>
<evidence type="ECO:0008006" key="3">
    <source>
        <dbReference type="Google" id="ProtNLM"/>
    </source>
</evidence>
<feature type="compositionally biased region" description="Basic and acidic residues" evidence="1">
    <location>
        <begin position="1"/>
        <end position="11"/>
    </location>
</feature>
<accession>A0A6C0BJL2</accession>
<reference evidence="2" key="1">
    <citation type="journal article" date="2020" name="Nature">
        <title>Giant virus diversity and host interactions through global metagenomics.</title>
        <authorList>
            <person name="Schulz F."/>
            <person name="Roux S."/>
            <person name="Paez-Espino D."/>
            <person name="Jungbluth S."/>
            <person name="Walsh D.A."/>
            <person name="Denef V.J."/>
            <person name="McMahon K.D."/>
            <person name="Konstantinidis K.T."/>
            <person name="Eloe-Fadrosh E.A."/>
            <person name="Kyrpides N.C."/>
            <person name="Woyke T."/>
        </authorList>
    </citation>
    <scope>NUCLEOTIDE SEQUENCE</scope>
    <source>
        <strain evidence="2">GVMAG-M-3300013285-6</strain>
    </source>
</reference>
<dbReference type="Pfam" id="PF10933">
    <property type="entry name" value="DUF2827"/>
    <property type="match status" value="1"/>
</dbReference>
<organism evidence="2">
    <name type="scientific">viral metagenome</name>
    <dbReference type="NCBI Taxonomy" id="1070528"/>
    <lineage>
        <taxon>unclassified sequences</taxon>
        <taxon>metagenomes</taxon>
        <taxon>organismal metagenomes</taxon>
    </lineage>
</organism>
<evidence type="ECO:0000256" key="1">
    <source>
        <dbReference type="SAM" id="MobiDB-lite"/>
    </source>
</evidence>
<dbReference type="EMBL" id="MN739173">
    <property type="protein sequence ID" value="QHS92202.1"/>
    <property type="molecule type" value="Genomic_DNA"/>
</dbReference>